<keyword evidence="7 8" id="KW-0998">Cell outer membrane</keyword>
<dbReference type="InterPro" id="IPR039910">
    <property type="entry name" value="D15-like"/>
</dbReference>
<dbReference type="Pfam" id="PF01103">
    <property type="entry name" value="Omp85"/>
    <property type="match status" value="1"/>
</dbReference>
<reference evidence="11" key="1">
    <citation type="journal article" date="2015" name="Int. J. Syst. Evol. Microbiol.">
        <title>Rhizobium alvei sp. nov., isolated from a freshwater river.</title>
        <authorList>
            <person name="Sheu S.Y."/>
            <person name="Huang H.W."/>
            <person name="Young C.C."/>
            <person name="Chen W.M."/>
        </authorList>
    </citation>
    <scope>NUCLEOTIDE SEQUENCE</scope>
    <source>
        <strain evidence="11">TNR-22</strain>
    </source>
</reference>
<feature type="domain" description="POTRA" evidence="10">
    <location>
        <begin position="106"/>
        <end position="183"/>
    </location>
</feature>
<organism evidence="11 12">
    <name type="scientific">Rhizobium alvei</name>
    <dbReference type="NCBI Taxonomy" id="1132659"/>
    <lineage>
        <taxon>Bacteria</taxon>
        <taxon>Pseudomonadati</taxon>
        <taxon>Pseudomonadota</taxon>
        <taxon>Alphaproteobacteria</taxon>
        <taxon>Hyphomicrobiales</taxon>
        <taxon>Rhizobiaceae</taxon>
        <taxon>Rhizobium/Agrobacterium group</taxon>
        <taxon>Rhizobium</taxon>
    </lineage>
</organism>
<protein>
    <recommendedName>
        <fullName evidence="8 9">Outer membrane protein assembly factor BamA</fullName>
    </recommendedName>
</protein>
<keyword evidence="4 8" id="KW-0732">Signal</keyword>
<gene>
    <name evidence="8 11" type="primary">bamA</name>
    <name evidence="11" type="ORF">Q4481_08930</name>
</gene>
<accession>A0ABT8YK51</accession>
<feature type="signal peptide" evidence="8">
    <location>
        <begin position="1"/>
        <end position="23"/>
    </location>
</feature>
<evidence type="ECO:0000313" key="11">
    <source>
        <dbReference type="EMBL" id="MDO6964078.1"/>
    </source>
</evidence>
<comment type="caution">
    <text evidence="11">The sequence shown here is derived from an EMBL/GenBank/DDBJ whole genome shotgun (WGS) entry which is preliminary data.</text>
</comment>
<keyword evidence="5 8" id="KW-0677">Repeat</keyword>
<evidence type="ECO:0000256" key="2">
    <source>
        <dbReference type="ARBA" id="ARBA00022452"/>
    </source>
</evidence>
<evidence type="ECO:0000256" key="1">
    <source>
        <dbReference type="ARBA" id="ARBA00004370"/>
    </source>
</evidence>
<dbReference type="Gene3D" id="2.40.160.50">
    <property type="entry name" value="membrane protein fhac: a member of the omp85/tpsb transporter family"/>
    <property type="match status" value="1"/>
</dbReference>
<comment type="subunit">
    <text evidence="8">Part of the Bam complex.</text>
</comment>
<dbReference type="PANTHER" id="PTHR12815">
    <property type="entry name" value="SORTING AND ASSEMBLY MACHINERY SAMM50 PROTEIN FAMILY MEMBER"/>
    <property type="match status" value="1"/>
</dbReference>
<keyword evidence="3 8" id="KW-0812">Transmembrane</keyword>
<dbReference type="Proteomes" id="UP001174932">
    <property type="component" value="Unassembled WGS sequence"/>
</dbReference>
<name>A0ABT8YK51_9HYPH</name>
<dbReference type="PROSITE" id="PS51779">
    <property type="entry name" value="POTRA"/>
    <property type="match status" value="4"/>
</dbReference>
<feature type="domain" description="POTRA" evidence="10">
    <location>
        <begin position="38"/>
        <end position="105"/>
    </location>
</feature>
<dbReference type="RefSeq" id="WP_304375992.1">
    <property type="nucleotide sequence ID" value="NZ_JAUOZU010000006.1"/>
</dbReference>
<evidence type="ECO:0000256" key="4">
    <source>
        <dbReference type="ARBA" id="ARBA00022729"/>
    </source>
</evidence>
<comment type="subcellular location">
    <subcellularLocation>
        <location evidence="8">Cell outer membrane</location>
    </subcellularLocation>
    <subcellularLocation>
        <location evidence="1">Membrane</location>
    </subcellularLocation>
</comment>
<dbReference type="EMBL" id="JAUOZU010000006">
    <property type="protein sequence ID" value="MDO6964078.1"/>
    <property type="molecule type" value="Genomic_DNA"/>
</dbReference>
<feature type="domain" description="POTRA" evidence="10">
    <location>
        <begin position="359"/>
        <end position="432"/>
    </location>
</feature>
<dbReference type="NCBIfam" id="TIGR03303">
    <property type="entry name" value="OM_YaeT"/>
    <property type="match status" value="1"/>
</dbReference>
<dbReference type="InterPro" id="IPR034746">
    <property type="entry name" value="POTRA"/>
</dbReference>
<dbReference type="HAMAP" id="MF_01430">
    <property type="entry name" value="OM_assembly_BamA"/>
    <property type="match status" value="1"/>
</dbReference>
<feature type="chain" id="PRO_5044920092" description="Outer membrane protein assembly factor BamA" evidence="8">
    <location>
        <begin position="24"/>
        <end position="775"/>
    </location>
</feature>
<dbReference type="Gene3D" id="3.10.20.310">
    <property type="entry name" value="membrane protein fhac"/>
    <property type="match status" value="5"/>
</dbReference>
<dbReference type="InterPro" id="IPR010827">
    <property type="entry name" value="BamA/TamA_POTRA"/>
</dbReference>
<evidence type="ECO:0000256" key="3">
    <source>
        <dbReference type="ARBA" id="ARBA00022692"/>
    </source>
</evidence>
<comment type="function">
    <text evidence="8">Part of the outer membrane protein assembly complex, which is involved in assembly and insertion of beta-barrel proteins into the outer membrane.</text>
</comment>
<feature type="domain" description="POTRA" evidence="10">
    <location>
        <begin position="186"/>
        <end position="274"/>
    </location>
</feature>
<keyword evidence="6 8" id="KW-0472">Membrane</keyword>
<dbReference type="InterPro" id="IPR000184">
    <property type="entry name" value="Bac_surfAg_D15"/>
</dbReference>
<dbReference type="InterPro" id="IPR023707">
    <property type="entry name" value="OM_assembly_BamA"/>
</dbReference>
<comment type="similarity">
    <text evidence="8">Belongs to the BamA family.</text>
</comment>
<keyword evidence="12" id="KW-1185">Reference proteome</keyword>
<dbReference type="PIRSF" id="PIRSF006076">
    <property type="entry name" value="OM_assembly_OMP85"/>
    <property type="match status" value="1"/>
</dbReference>
<proteinExistence type="inferred from homology"/>
<evidence type="ECO:0000313" key="12">
    <source>
        <dbReference type="Proteomes" id="UP001174932"/>
    </source>
</evidence>
<evidence type="ECO:0000256" key="7">
    <source>
        <dbReference type="ARBA" id="ARBA00023237"/>
    </source>
</evidence>
<evidence type="ECO:0000256" key="5">
    <source>
        <dbReference type="ARBA" id="ARBA00022737"/>
    </source>
</evidence>
<reference evidence="11" key="2">
    <citation type="submission" date="2023-07" db="EMBL/GenBank/DDBJ databases">
        <authorList>
            <person name="Shen H."/>
        </authorList>
    </citation>
    <scope>NUCLEOTIDE SEQUENCE</scope>
    <source>
        <strain evidence="11">TNR-22</strain>
    </source>
</reference>
<evidence type="ECO:0000256" key="6">
    <source>
        <dbReference type="ARBA" id="ARBA00023136"/>
    </source>
</evidence>
<evidence type="ECO:0000259" key="10">
    <source>
        <dbReference type="PROSITE" id="PS51779"/>
    </source>
</evidence>
<evidence type="ECO:0000256" key="8">
    <source>
        <dbReference type="HAMAP-Rule" id="MF_01430"/>
    </source>
</evidence>
<dbReference type="PANTHER" id="PTHR12815:SF23">
    <property type="entry name" value="OUTER MEMBRANE PROTEIN ASSEMBLY FACTOR BAMA"/>
    <property type="match status" value="1"/>
</dbReference>
<dbReference type="Pfam" id="PF07244">
    <property type="entry name" value="POTRA"/>
    <property type="match status" value="5"/>
</dbReference>
<evidence type="ECO:0000256" key="9">
    <source>
        <dbReference type="NCBIfam" id="TIGR03303"/>
    </source>
</evidence>
<sequence precursor="true">MNGSSRFLSAVSAFAISASVLTAAGTMVLVSPVSAEAAVVRRIDVRGAERVGADTVRAALTIAPGKDFSNADIDASIKRLYATGFFSDVRIGVSGGTLVVTVNENQLINQVVFNGNRKLKDDKLATLVRTRPLGAYSETMIESDIQAIREAYNAIGRSDVQITTQTVPVGDGRVNLAFVINEGDRTKIDNIEFSGNNAYSDGRLRAVIITKRSNFLSFLTRKDIYSEDKLRADEEALRQFYYNHGYADFRVLSSNATLDPNTNEYHITFEVDEGERYEFGPVNVESTVDGVDAEELKRLVDSRQGKTYRARDVQDSISAISERVAAAGYPFARVTPRGNRDMSGKTISVDYLVDQGERAYVERIEVRGNMSTRDYVIRREFDLAEGDAFNQEKIAQAKRRLERLGYFASVNISTQPGSAADRVVIIVDVVDQSTGNFGIGGGYATGGEGFIVEASVEEKNFLGRGQYIKVSASGGAVTRNYSIAFTEPYFLGYRLAAGFDLFKSENSVYDNYTYADQGFSLRVTAPITNNLTTTFRYNYKEVDYTSDSAWRLSQPYQDIVKGSPWLISSVSQSINYNSLDTMVLPHEGINASVTHEFAGLGGDSDFYKLSGKARYYQTLSDEMDLVASLGGSAGHMFSTNGGNLNVFDQFSLDSDDIRGFANKGIGPRMTKNGDPLGGTTYFTATADVSFPLPGIPQDSGFRGGFFLDAGTLYGNDVKVTRGVVQGEDMQWRVSAGASLIWASPFGPLRVDYAIPLVKQDFDVVQRLKFGISTAF</sequence>
<keyword evidence="2 8" id="KW-1134">Transmembrane beta strand</keyword>